<evidence type="ECO:0000313" key="3">
    <source>
        <dbReference type="EMBL" id="OKL37613.1"/>
    </source>
</evidence>
<dbReference type="PANTHER" id="PTHR23077:SF198">
    <property type="entry name" value="ATP-DEPENDENT ZINC METALLOPROTEASE FTSH"/>
    <property type="match status" value="1"/>
</dbReference>
<sequence length="391" mass="44118">MRLELVIDLIKAYSNKDDKLFKDKVSQIAEEEKAKGNKNSATKLLAAFQKNDFKIDEGGSKKVFFPSSGAQVASNKQPQIIAPRDKSNNLELFEVIYPSQIDNSSIFLAPKIENKIEAVINEYKNKDFLVSNGLPVENRLLLCGPPGCGKTSTAYMIAKKMDLPLIYVRLDSLVSSFLGQTGTNIRKIFEAVNGRNVILLLDEFDSIAKMRDDKNELGELKRVVNTLLQNLDLLTSDVFVIAATNHENLLDKAVWRRFNSVMYLDLPNKALRADYIKHLMSFHGIGDSKVNYDKLSDFTSGLNFSEIREISLKAIKNIVLNEGSKDLSIKDYVEALIDVVFLYNTDKEVLDISKLRKLRENGVTLQVLAELLDIPRTTLSDRLKKEEIRHG</sequence>
<keyword evidence="1" id="KW-0547">Nucleotide-binding</keyword>
<dbReference type="SUPFAM" id="SSF52540">
    <property type="entry name" value="P-loop containing nucleoside triphosphate hydrolases"/>
    <property type="match status" value="1"/>
</dbReference>
<dbReference type="Gene3D" id="3.40.50.300">
    <property type="entry name" value="P-loop containing nucleotide triphosphate hydrolases"/>
    <property type="match status" value="1"/>
</dbReference>
<evidence type="ECO:0000259" key="2">
    <source>
        <dbReference type="SMART" id="SM00382"/>
    </source>
</evidence>
<gene>
    <name evidence="3" type="ORF">BLL40_04725</name>
</gene>
<dbReference type="RefSeq" id="WP_073710764.1">
    <property type="nucleotide sequence ID" value="NZ_MRWQ01000004.1"/>
</dbReference>
<comment type="similarity">
    <text evidence="1">Belongs to the AAA ATPase family.</text>
</comment>
<proteinExistence type="inferred from homology"/>
<organism evidence="3 4">
    <name type="scientific">Domibacillus mangrovi</name>
    <dbReference type="NCBI Taxonomy" id="1714354"/>
    <lineage>
        <taxon>Bacteria</taxon>
        <taxon>Bacillati</taxon>
        <taxon>Bacillota</taxon>
        <taxon>Bacilli</taxon>
        <taxon>Bacillales</taxon>
        <taxon>Bacillaceae</taxon>
        <taxon>Domibacillus</taxon>
    </lineage>
</organism>
<dbReference type="OrthoDB" id="9806903at2"/>
<dbReference type="PANTHER" id="PTHR23077">
    <property type="entry name" value="AAA-FAMILY ATPASE"/>
    <property type="match status" value="1"/>
</dbReference>
<dbReference type="Pfam" id="PF00004">
    <property type="entry name" value="AAA"/>
    <property type="match status" value="1"/>
</dbReference>
<dbReference type="SMART" id="SM00382">
    <property type="entry name" value="AAA"/>
    <property type="match status" value="1"/>
</dbReference>
<evidence type="ECO:0000313" key="4">
    <source>
        <dbReference type="Proteomes" id="UP000186524"/>
    </source>
</evidence>
<dbReference type="InterPro" id="IPR003959">
    <property type="entry name" value="ATPase_AAA_core"/>
</dbReference>
<dbReference type="AlphaFoldDB" id="A0A1Q5P5Y9"/>
<reference evidence="3 4" key="1">
    <citation type="submission" date="2016-12" db="EMBL/GenBank/DDBJ databases">
        <title>Domibacillus sp. SAOS 44 whole genome sequencing.</title>
        <authorList>
            <person name="Verma A."/>
            <person name="Krishnamurthi S."/>
        </authorList>
    </citation>
    <scope>NUCLEOTIDE SEQUENCE [LARGE SCALE GENOMIC DNA]</scope>
    <source>
        <strain evidence="3 4">SAOS 44</strain>
    </source>
</reference>
<evidence type="ECO:0000256" key="1">
    <source>
        <dbReference type="RuleBase" id="RU003651"/>
    </source>
</evidence>
<dbReference type="EMBL" id="MRWQ01000004">
    <property type="protein sequence ID" value="OKL37613.1"/>
    <property type="molecule type" value="Genomic_DNA"/>
</dbReference>
<comment type="caution">
    <text evidence="3">The sequence shown here is derived from an EMBL/GenBank/DDBJ whole genome shotgun (WGS) entry which is preliminary data.</text>
</comment>
<dbReference type="InterPro" id="IPR003960">
    <property type="entry name" value="ATPase_AAA_CS"/>
</dbReference>
<name>A0A1Q5P5Y9_9BACI</name>
<keyword evidence="4" id="KW-1185">Reference proteome</keyword>
<keyword evidence="1" id="KW-0067">ATP-binding</keyword>
<accession>A0A1Q5P5Y9</accession>
<dbReference type="GO" id="GO:0005524">
    <property type="term" value="F:ATP binding"/>
    <property type="evidence" value="ECO:0007669"/>
    <property type="project" value="UniProtKB-KW"/>
</dbReference>
<protein>
    <recommendedName>
        <fullName evidence="2">AAA+ ATPase domain-containing protein</fullName>
    </recommendedName>
</protein>
<dbReference type="STRING" id="1714354.BLL40_04725"/>
<dbReference type="PROSITE" id="PS00674">
    <property type="entry name" value="AAA"/>
    <property type="match status" value="1"/>
</dbReference>
<dbReference type="GO" id="GO:0016887">
    <property type="term" value="F:ATP hydrolysis activity"/>
    <property type="evidence" value="ECO:0007669"/>
    <property type="project" value="InterPro"/>
</dbReference>
<dbReference type="InterPro" id="IPR027417">
    <property type="entry name" value="P-loop_NTPase"/>
</dbReference>
<dbReference type="InterPro" id="IPR003593">
    <property type="entry name" value="AAA+_ATPase"/>
</dbReference>
<dbReference type="InterPro" id="IPR050168">
    <property type="entry name" value="AAA_ATPase_domain"/>
</dbReference>
<feature type="domain" description="AAA+ ATPase" evidence="2">
    <location>
        <begin position="136"/>
        <end position="268"/>
    </location>
</feature>
<dbReference type="Proteomes" id="UP000186524">
    <property type="component" value="Unassembled WGS sequence"/>
</dbReference>
<dbReference type="CDD" id="cd19481">
    <property type="entry name" value="RecA-like_protease"/>
    <property type="match status" value="1"/>
</dbReference>